<dbReference type="GO" id="GO:0022857">
    <property type="term" value="F:transmembrane transporter activity"/>
    <property type="evidence" value="ECO:0007669"/>
    <property type="project" value="InterPro"/>
</dbReference>
<dbReference type="SUPFAM" id="SSF103473">
    <property type="entry name" value="MFS general substrate transporter"/>
    <property type="match status" value="1"/>
</dbReference>
<dbReference type="Proteomes" id="UP000256645">
    <property type="component" value="Unassembled WGS sequence"/>
</dbReference>
<dbReference type="Gene3D" id="1.20.1250.20">
    <property type="entry name" value="MFS general substrate transporter like domains"/>
    <property type="match status" value="1"/>
</dbReference>
<accession>A0A3D8S164</accession>
<name>A0A3D8S164_9HELO</name>
<feature type="transmembrane region" description="Helical" evidence="5">
    <location>
        <begin position="368"/>
        <end position="389"/>
    </location>
</feature>
<evidence type="ECO:0000256" key="5">
    <source>
        <dbReference type="SAM" id="Phobius"/>
    </source>
</evidence>
<dbReference type="OrthoDB" id="2585655at2759"/>
<keyword evidence="2 5" id="KW-0812">Transmembrane</keyword>
<dbReference type="AlphaFoldDB" id="A0A3D8S164"/>
<comment type="caution">
    <text evidence="7">The sequence shown here is derived from an EMBL/GenBank/DDBJ whole genome shotgun (WGS) entry which is preliminary data.</text>
</comment>
<dbReference type="Pfam" id="PF07690">
    <property type="entry name" value="MFS_1"/>
    <property type="match status" value="1"/>
</dbReference>
<keyword evidence="3 5" id="KW-1133">Transmembrane helix</keyword>
<dbReference type="PROSITE" id="PS50850">
    <property type="entry name" value="MFS"/>
    <property type="match status" value="1"/>
</dbReference>
<dbReference type="PANTHER" id="PTHR23502:SF160">
    <property type="entry name" value="MAJOR FACILITATOR SUPERFAMILY (MFS) PROFILE DOMAIN-CONTAINING PROTEIN-RELATED"/>
    <property type="match status" value="1"/>
</dbReference>
<evidence type="ECO:0000256" key="1">
    <source>
        <dbReference type="ARBA" id="ARBA00004141"/>
    </source>
</evidence>
<feature type="transmembrane region" description="Helical" evidence="5">
    <location>
        <begin position="70"/>
        <end position="90"/>
    </location>
</feature>
<feature type="transmembrane region" description="Helical" evidence="5">
    <location>
        <begin position="110"/>
        <end position="131"/>
    </location>
</feature>
<evidence type="ECO:0000313" key="7">
    <source>
        <dbReference type="EMBL" id="RDW79880.1"/>
    </source>
</evidence>
<feature type="domain" description="Major facilitator superfamily (MFS) profile" evidence="6">
    <location>
        <begin position="68"/>
        <end position="535"/>
    </location>
</feature>
<comment type="subcellular location">
    <subcellularLocation>
        <location evidence="1">Membrane</location>
        <topology evidence="1">Multi-pass membrane protein</topology>
    </subcellularLocation>
</comment>
<keyword evidence="4 5" id="KW-0472">Membrane</keyword>
<evidence type="ECO:0000259" key="6">
    <source>
        <dbReference type="PROSITE" id="PS50850"/>
    </source>
</evidence>
<evidence type="ECO:0000256" key="3">
    <source>
        <dbReference type="ARBA" id="ARBA00022989"/>
    </source>
</evidence>
<feature type="transmembrane region" description="Helical" evidence="5">
    <location>
        <begin position="473"/>
        <end position="493"/>
    </location>
</feature>
<feature type="transmembrane region" description="Helical" evidence="5">
    <location>
        <begin position="410"/>
        <end position="431"/>
    </location>
</feature>
<evidence type="ECO:0000256" key="2">
    <source>
        <dbReference type="ARBA" id="ARBA00022692"/>
    </source>
</evidence>
<dbReference type="STRING" id="1849047.A0A3D8S164"/>
<dbReference type="EMBL" id="PDLM01000004">
    <property type="protein sequence ID" value="RDW79880.1"/>
    <property type="molecule type" value="Genomic_DNA"/>
</dbReference>
<evidence type="ECO:0000313" key="8">
    <source>
        <dbReference type="Proteomes" id="UP000256645"/>
    </source>
</evidence>
<feature type="transmembrane region" description="Helical" evidence="5">
    <location>
        <begin position="199"/>
        <end position="222"/>
    </location>
</feature>
<feature type="transmembrane region" description="Helical" evidence="5">
    <location>
        <begin position="138"/>
        <end position="157"/>
    </location>
</feature>
<gene>
    <name evidence="7" type="ORF">BP6252_04518</name>
</gene>
<dbReference type="PANTHER" id="PTHR23502">
    <property type="entry name" value="MAJOR FACILITATOR SUPERFAMILY"/>
    <property type="match status" value="1"/>
</dbReference>
<organism evidence="7 8">
    <name type="scientific">Coleophoma cylindrospora</name>
    <dbReference type="NCBI Taxonomy" id="1849047"/>
    <lineage>
        <taxon>Eukaryota</taxon>
        <taxon>Fungi</taxon>
        <taxon>Dikarya</taxon>
        <taxon>Ascomycota</taxon>
        <taxon>Pezizomycotina</taxon>
        <taxon>Leotiomycetes</taxon>
        <taxon>Helotiales</taxon>
        <taxon>Dermateaceae</taxon>
        <taxon>Coleophoma</taxon>
    </lineage>
</organism>
<evidence type="ECO:0000256" key="4">
    <source>
        <dbReference type="ARBA" id="ARBA00023136"/>
    </source>
</evidence>
<feature type="transmembrane region" description="Helical" evidence="5">
    <location>
        <begin position="169"/>
        <end position="192"/>
    </location>
</feature>
<feature type="transmembrane region" description="Helical" evidence="5">
    <location>
        <begin position="330"/>
        <end position="356"/>
    </location>
</feature>
<dbReference type="GO" id="GO:0005886">
    <property type="term" value="C:plasma membrane"/>
    <property type="evidence" value="ECO:0007669"/>
    <property type="project" value="TreeGrafter"/>
</dbReference>
<feature type="transmembrane region" description="Helical" evidence="5">
    <location>
        <begin position="228"/>
        <end position="248"/>
    </location>
</feature>
<dbReference type="InterPro" id="IPR036259">
    <property type="entry name" value="MFS_trans_sf"/>
</dbReference>
<reference evidence="7 8" key="1">
    <citation type="journal article" date="2018" name="IMA Fungus">
        <title>IMA Genome-F 9: Draft genome sequence of Annulohypoxylon stygium, Aspergillus mulundensis, Berkeleyomyces basicola (syn. Thielaviopsis basicola), Ceratocystis smalleyi, two Cercospora beticola strains, Coleophoma cylindrospora, Fusarium fracticaudum, Phialophora cf. hyalina, and Morchella septimelata.</title>
        <authorList>
            <person name="Wingfield B.D."/>
            <person name="Bills G.F."/>
            <person name="Dong Y."/>
            <person name="Huang W."/>
            <person name="Nel W.J."/>
            <person name="Swalarsk-Parry B.S."/>
            <person name="Vaghefi N."/>
            <person name="Wilken P.M."/>
            <person name="An Z."/>
            <person name="de Beer Z.W."/>
            <person name="De Vos L."/>
            <person name="Chen L."/>
            <person name="Duong T.A."/>
            <person name="Gao Y."/>
            <person name="Hammerbacher A."/>
            <person name="Kikkert J.R."/>
            <person name="Li Y."/>
            <person name="Li H."/>
            <person name="Li K."/>
            <person name="Li Q."/>
            <person name="Liu X."/>
            <person name="Ma X."/>
            <person name="Naidoo K."/>
            <person name="Pethybridge S.J."/>
            <person name="Sun J."/>
            <person name="Steenkamp E.T."/>
            <person name="van der Nest M.A."/>
            <person name="van Wyk S."/>
            <person name="Wingfield M.J."/>
            <person name="Xiong C."/>
            <person name="Yue Q."/>
            <person name="Zhang X."/>
        </authorList>
    </citation>
    <scope>NUCLEOTIDE SEQUENCE [LARGE SCALE GENOMIC DNA]</scope>
    <source>
        <strain evidence="7 8">BP6252</strain>
    </source>
</reference>
<feature type="transmembrane region" description="Helical" evidence="5">
    <location>
        <begin position="513"/>
        <end position="539"/>
    </location>
</feature>
<dbReference type="InterPro" id="IPR020846">
    <property type="entry name" value="MFS_dom"/>
</dbReference>
<dbReference type="InterPro" id="IPR011701">
    <property type="entry name" value="MFS"/>
</dbReference>
<feature type="transmembrane region" description="Helical" evidence="5">
    <location>
        <begin position="437"/>
        <end position="461"/>
    </location>
</feature>
<protein>
    <recommendedName>
        <fullName evidence="6">Major facilitator superfamily (MFS) profile domain-containing protein</fullName>
    </recommendedName>
</protein>
<proteinExistence type="predicted"/>
<sequence length="621" mass="68111">MDIERTEPANTTGISYTAAPGTEILIDENQNGYIHTLQHAKIGDGNILLVPQPSLTDPNDPLRWPKWKKWMVFINGLFYSFLGSIIGPIMSGGMQEQSAFFGVPITKLSWAAGISLLFSGVATLFWIPLSVKYGRRPIFLITSLTMGVGCIWCGVTAKTTFASFFVARAFAGFFAGPIEAIVPNVVTDVFFLHDRGEKIAIYGLSVLGGNELGPVFSAYIIQGMSMSWAFYLLGMGLFLSFILVIFFMPETAYFGVRPVISLTAPEVESADEKTSATTSQGIVTASEESTIDVPRTTYFETLKPWGIVNPHVSLKKCFLRPFVLLAYPTILWASLVYGMSLAWNVILALTIAQLFAPPPYSFNSGAQGLIFLSPMIGSLVGTYVCGPLADKIAIQATRRNNGIREPEMRLPIAIVAAFLTIAGVAIAGPCYANKTHWIGPIFGFGVLSIGAQIGCNLSMTYALDSHKDLSGELMITISVTKSLIAWAWSWFINSWIDLNGMMDVYFTGEIQNLLINGLLTLKAAVINLVVYASTAIFYYRGKWVETCKDNSGVAIVYQRIVWAIFDRVIGMVNCEKRADAVTKSIENSEFLSGSRYQEHSEIVFGKTDNTVTYSIQITLRA</sequence>
<keyword evidence="8" id="KW-1185">Reference proteome</keyword>